<keyword evidence="4" id="KW-0949">S-adenosyl-L-methionine</keyword>
<dbReference type="EMBL" id="CATZLL010000002">
    <property type="protein sequence ID" value="CAJ0809723.1"/>
    <property type="molecule type" value="Genomic_DNA"/>
</dbReference>
<dbReference type="Pfam" id="PF04072">
    <property type="entry name" value="LCM"/>
    <property type="match status" value="1"/>
</dbReference>
<evidence type="ECO:0000256" key="1">
    <source>
        <dbReference type="ARBA" id="ARBA00008138"/>
    </source>
</evidence>
<reference evidence="5 6" key="1">
    <citation type="submission" date="2023-07" db="EMBL/GenBank/DDBJ databases">
        <authorList>
            <person name="Peeters C."/>
        </authorList>
    </citation>
    <scope>NUCLEOTIDE SEQUENCE [LARGE SCALE GENOMIC DNA]</scope>
    <source>
        <strain evidence="5 6">LMG 18101</strain>
    </source>
</reference>
<name>A0ABN9JF03_9RALS</name>
<keyword evidence="2 4" id="KW-0489">Methyltransferase</keyword>
<gene>
    <name evidence="5" type="ORF">LMG18101_00651</name>
</gene>
<evidence type="ECO:0000256" key="2">
    <source>
        <dbReference type="ARBA" id="ARBA00022603"/>
    </source>
</evidence>
<proteinExistence type="inferred from homology"/>
<evidence type="ECO:0000313" key="5">
    <source>
        <dbReference type="EMBL" id="CAJ0809723.1"/>
    </source>
</evidence>
<dbReference type="PANTHER" id="PTHR43619">
    <property type="entry name" value="S-ADENOSYL-L-METHIONINE-DEPENDENT METHYLTRANSFERASE YKTD-RELATED"/>
    <property type="match status" value="1"/>
</dbReference>
<dbReference type="PANTHER" id="PTHR43619:SF2">
    <property type="entry name" value="S-ADENOSYL-L-METHIONINE-DEPENDENT METHYLTRANSFERASES SUPERFAMILY PROTEIN"/>
    <property type="match status" value="1"/>
</dbReference>
<accession>A0ABN9JF03</accession>
<comment type="similarity">
    <text evidence="1 4">Belongs to the UPF0677 family.</text>
</comment>
<keyword evidence="6" id="KW-1185">Reference proteome</keyword>
<comment type="caution">
    <text evidence="5">The sequence shown here is derived from an EMBL/GenBank/DDBJ whole genome shotgun (WGS) entry which is preliminary data.</text>
</comment>
<dbReference type="SUPFAM" id="SSF53335">
    <property type="entry name" value="S-adenosyl-L-methionine-dependent methyltransferases"/>
    <property type="match status" value="1"/>
</dbReference>
<dbReference type="RefSeq" id="WP_316680115.1">
    <property type="nucleotide sequence ID" value="NZ_CATZLL010000002.1"/>
</dbReference>
<keyword evidence="3" id="KW-0808">Transferase</keyword>
<organism evidence="5 6">
    <name type="scientific">Ralstonia flaminis</name>
    <dbReference type="NCBI Taxonomy" id="3058597"/>
    <lineage>
        <taxon>Bacteria</taxon>
        <taxon>Pseudomonadati</taxon>
        <taxon>Pseudomonadota</taxon>
        <taxon>Betaproteobacteria</taxon>
        <taxon>Burkholderiales</taxon>
        <taxon>Burkholderiaceae</taxon>
        <taxon>Ralstonia</taxon>
    </lineage>
</organism>
<dbReference type="InterPro" id="IPR007213">
    <property type="entry name" value="Ppm1/Ppm2/Tcmp"/>
</dbReference>
<sequence>MSTHNMQDLAPDSTAARVALWRALHVEVDAPPHVLEDNVGLKLLAPEPGWQQRGDMHPQFTRPFRASIVARARFIEDLVVEQAARGLSQYVILGAGLDSFAQRRPDVASHLKVFEVDQPNPQAWKRQRLIELGFGVPDWLRFVPVDFEAGGSWQAGLAAAGFDANKPAVVVSTGVSMYLTKEANAATLREVATLAPGSMLAMTFLLPLEMADPDVRPGLEMAEKGARASGTPFISFFTPAQILALAREAGFSKAQHISAAELTERYFANRTDGFRPPNNAEELLVATV</sequence>
<evidence type="ECO:0000256" key="3">
    <source>
        <dbReference type="ARBA" id="ARBA00022679"/>
    </source>
</evidence>
<evidence type="ECO:0000313" key="6">
    <source>
        <dbReference type="Proteomes" id="UP001189757"/>
    </source>
</evidence>
<comment type="function">
    <text evidence="4">Exhibits S-adenosyl-L-methionine-dependent methyltransferase activity.</text>
</comment>
<dbReference type="InterPro" id="IPR011610">
    <property type="entry name" value="SAM_mthyl_Trfase_ML2640-like"/>
</dbReference>
<evidence type="ECO:0000256" key="4">
    <source>
        <dbReference type="RuleBase" id="RU362030"/>
    </source>
</evidence>
<dbReference type="Proteomes" id="UP001189757">
    <property type="component" value="Unassembled WGS sequence"/>
</dbReference>
<dbReference type="NCBIfam" id="TIGR00027">
    <property type="entry name" value="mthyl_TIGR00027"/>
    <property type="match status" value="1"/>
</dbReference>
<dbReference type="Gene3D" id="3.40.50.150">
    <property type="entry name" value="Vaccinia Virus protein VP39"/>
    <property type="match status" value="1"/>
</dbReference>
<protein>
    <recommendedName>
        <fullName evidence="4">S-adenosyl-L-methionine-dependent methyltransferase</fullName>
        <ecNumber evidence="4">2.1.1.-</ecNumber>
    </recommendedName>
</protein>
<dbReference type="InterPro" id="IPR029063">
    <property type="entry name" value="SAM-dependent_MTases_sf"/>
</dbReference>
<dbReference type="EC" id="2.1.1.-" evidence="4"/>